<dbReference type="GeneID" id="9834899"/>
<protein>
    <submittedName>
        <fullName evidence="2">Unnamed product</fullName>
    </submittedName>
</protein>
<evidence type="ECO:0000313" key="2">
    <source>
        <dbReference type="EMBL" id="CEF96620.1"/>
    </source>
</evidence>
<gene>
    <name evidence="2" type="ORF">OT_ostta01g02200</name>
</gene>
<dbReference type="EMBL" id="CAID01000001">
    <property type="protein sequence ID" value="CEF96620.1"/>
    <property type="molecule type" value="Genomic_DNA"/>
</dbReference>
<evidence type="ECO:0000256" key="1">
    <source>
        <dbReference type="SAM" id="MobiDB-lite"/>
    </source>
</evidence>
<keyword evidence="3" id="KW-1185">Reference proteome</keyword>
<dbReference type="KEGG" id="ota:OT_ostta01g02200"/>
<dbReference type="RefSeq" id="XP_003074278.2">
    <property type="nucleotide sequence ID" value="XM_003074231.2"/>
</dbReference>
<accession>A0A090LXK6</accession>
<reference evidence="2 3" key="2">
    <citation type="journal article" date="2014" name="BMC Genomics">
        <title>An improved genome of the model marine alga Ostreococcus tauri unfolds by assessing Illumina de novo assemblies.</title>
        <authorList>
            <person name="Blanc-Mathieu R."/>
            <person name="Verhelst B."/>
            <person name="Derelle E."/>
            <person name="Rombauts S."/>
            <person name="Bouget F.Y."/>
            <person name="Carre I."/>
            <person name="Chateau A."/>
            <person name="Eyre-Walker A."/>
            <person name="Grimsley N."/>
            <person name="Moreau H."/>
            <person name="Piegu B."/>
            <person name="Rivals E."/>
            <person name="Schackwitz W."/>
            <person name="Van de Peer Y."/>
            <person name="Piganeau G."/>
        </authorList>
    </citation>
    <scope>NUCLEOTIDE SEQUENCE [LARGE SCALE GENOMIC DNA]</scope>
    <source>
        <strain evidence="3">OTTH 0595 / CCAP 157/2 / RCC745</strain>
    </source>
</reference>
<comment type="caution">
    <text evidence="2">The sequence shown here is derived from an EMBL/GenBank/DDBJ whole genome shotgun (WGS) entry which is preliminary data.</text>
</comment>
<sequence>MPNHKKVKAERDRAAAAAERHRREREARASVEERQRRMTEMLRERGGRTVLDRESGRSFTVGGAGVSGASGAEMALNLLRMRLQAEGGREPSLVFQDAPRDRDEDDEDELMRNQLGISQDAATRYEVGDEVDFIRDGRALGPPYESERPGESYWMRGIIIKKWALAKEFDNLHRLPLREVPPVFPYAVRVLDEDGEHGEVWPVLRDDPDHCRATAAKYQTGYEGLRFKVGDAVECAIGPNEWMRGTVRELHKPYPAWGHGWYADGKSIAGATKDTVPYFVTPHGKELHGAYEYEDIIMVPADNDGYVRAAR</sequence>
<dbReference type="AlphaFoldDB" id="A0A090LXK6"/>
<organism evidence="2 3">
    <name type="scientific">Ostreococcus tauri</name>
    <name type="common">Marine green alga</name>
    <dbReference type="NCBI Taxonomy" id="70448"/>
    <lineage>
        <taxon>Eukaryota</taxon>
        <taxon>Viridiplantae</taxon>
        <taxon>Chlorophyta</taxon>
        <taxon>Mamiellophyceae</taxon>
        <taxon>Mamiellales</taxon>
        <taxon>Bathycoccaceae</taxon>
        <taxon>Ostreococcus</taxon>
    </lineage>
</organism>
<proteinExistence type="predicted"/>
<evidence type="ECO:0000313" key="3">
    <source>
        <dbReference type="Proteomes" id="UP000009170"/>
    </source>
</evidence>
<reference evidence="3" key="1">
    <citation type="journal article" date="2006" name="Proc. Natl. Acad. Sci. U.S.A.">
        <title>Genome analysis of the smallest free-living eukaryote Ostreococcus tauri unveils many unique features.</title>
        <authorList>
            <person name="Derelle E."/>
            <person name="Ferraz C."/>
            <person name="Rombauts S."/>
            <person name="Rouze P."/>
            <person name="Worden A.Z."/>
            <person name="Robbens S."/>
            <person name="Partensky F."/>
            <person name="Degroeve S."/>
            <person name="Echeynie S."/>
            <person name="Cooke R."/>
            <person name="Saeys Y."/>
            <person name="Wuyts J."/>
            <person name="Jabbari K."/>
            <person name="Bowler C."/>
            <person name="Panaud O."/>
            <person name="Piegu B."/>
            <person name="Ball S.G."/>
            <person name="Ral J.-P."/>
            <person name="Bouget F.-Y."/>
            <person name="Piganeau G."/>
            <person name="De Baets B."/>
            <person name="Picard A."/>
            <person name="Delseny M."/>
            <person name="Demaille J."/>
            <person name="Van de Peer Y."/>
            <person name="Moreau H."/>
        </authorList>
    </citation>
    <scope>NUCLEOTIDE SEQUENCE [LARGE SCALE GENOMIC DNA]</scope>
    <source>
        <strain evidence="3">OTTH 0595 / CCAP 157/2 / RCC745</strain>
    </source>
</reference>
<feature type="region of interest" description="Disordered" evidence="1">
    <location>
        <begin position="1"/>
        <end position="36"/>
    </location>
</feature>
<dbReference type="OrthoDB" id="10598220at2759"/>
<dbReference type="Proteomes" id="UP000009170">
    <property type="component" value="Unassembled WGS sequence"/>
</dbReference>
<dbReference type="InParanoid" id="A0A090LXK6"/>
<feature type="compositionally biased region" description="Basic and acidic residues" evidence="1">
    <location>
        <begin position="9"/>
        <end position="36"/>
    </location>
</feature>
<name>A0A090LXK6_OSTTA</name>